<evidence type="ECO:0000313" key="2">
    <source>
        <dbReference type="Proteomes" id="UP000789396"/>
    </source>
</evidence>
<dbReference type="Proteomes" id="UP000789396">
    <property type="component" value="Unassembled WGS sequence"/>
</dbReference>
<protein>
    <submittedName>
        <fullName evidence="1">17502_t:CDS:1</fullName>
    </submittedName>
</protein>
<accession>A0A9N9HNR5</accession>
<dbReference type="OrthoDB" id="10481177at2759"/>
<comment type="caution">
    <text evidence="1">The sequence shown here is derived from an EMBL/GenBank/DDBJ whole genome shotgun (WGS) entry which is preliminary data.</text>
</comment>
<gene>
    <name evidence="1" type="ORF">RFULGI_LOCUS10298</name>
</gene>
<sequence>TDDHSETLQSKFKVNMTAMLLDSDSRESSILASYKGSIVSKTNDHS</sequence>
<reference evidence="1" key="1">
    <citation type="submission" date="2021-06" db="EMBL/GenBank/DDBJ databases">
        <authorList>
            <person name="Kallberg Y."/>
            <person name="Tangrot J."/>
            <person name="Rosling A."/>
        </authorList>
    </citation>
    <scope>NUCLEOTIDE SEQUENCE</scope>
    <source>
        <strain evidence="1">IN212</strain>
    </source>
</reference>
<keyword evidence="2" id="KW-1185">Reference proteome</keyword>
<name>A0A9N9HNR5_9GLOM</name>
<dbReference type="EMBL" id="CAJVPZ010020056">
    <property type="protein sequence ID" value="CAG8698203.1"/>
    <property type="molecule type" value="Genomic_DNA"/>
</dbReference>
<feature type="non-terminal residue" evidence="1">
    <location>
        <position position="1"/>
    </location>
</feature>
<proteinExistence type="predicted"/>
<organism evidence="1 2">
    <name type="scientific">Racocetra fulgida</name>
    <dbReference type="NCBI Taxonomy" id="60492"/>
    <lineage>
        <taxon>Eukaryota</taxon>
        <taxon>Fungi</taxon>
        <taxon>Fungi incertae sedis</taxon>
        <taxon>Mucoromycota</taxon>
        <taxon>Glomeromycotina</taxon>
        <taxon>Glomeromycetes</taxon>
        <taxon>Diversisporales</taxon>
        <taxon>Gigasporaceae</taxon>
        <taxon>Racocetra</taxon>
    </lineage>
</organism>
<dbReference type="AlphaFoldDB" id="A0A9N9HNR5"/>
<evidence type="ECO:0000313" key="1">
    <source>
        <dbReference type="EMBL" id="CAG8698203.1"/>
    </source>
</evidence>